<sequence>MLIGETLWNFFTFRSNLDEEPELKEVGRMLERKYEKYRNNEIFRAEFEAMLIGVLEKTEGDVESFRKLFKRLPLSRKVRKEILDDLEEAYKTYQLKKELAKRSFLIRERLEKLCR</sequence>
<dbReference type="AlphaFoldDB" id="A0A521DTB8"/>
<gene>
    <name evidence="1" type="ORF">SAMN06269117_12522</name>
</gene>
<evidence type="ECO:0000313" key="1">
    <source>
        <dbReference type="EMBL" id="SMO74865.1"/>
    </source>
</evidence>
<reference evidence="1 2" key="1">
    <citation type="submission" date="2017-05" db="EMBL/GenBank/DDBJ databases">
        <authorList>
            <person name="Varghese N."/>
            <person name="Submissions S."/>
        </authorList>
    </citation>
    <scope>NUCLEOTIDE SEQUENCE [LARGE SCALE GENOMIC DNA]</scope>
    <source>
        <strain evidence="1 2">DSM 16304</strain>
    </source>
</reference>
<dbReference type="RefSeq" id="WP_142936116.1">
    <property type="nucleotide sequence ID" value="NZ_FXTM01000025.1"/>
</dbReference>
<evidence type="ECO:0000313" key="2">
    <source>
        <dbReference type="Proteomes" id="UP000317315"/>
    </source>
</evidence>
<dbReference type="EMBL" id="FXTM01000025">
    <property type="protein sequence ID" value="SMO74865.1"/>
    <property type="molecule type" value="Genomic_DNA"/>
</dbReference>
<dbReference type="Proteomes" id="UP000317315">
    <property type="component" value="Unassembled WGS sequence"/>
</dbReference>
<accession>A0A521DTB8</accession>
<keyword evidence="2" id="KW-1185">Reference proteome</keyword>
<name>A0A521DTB8_9BACT</name>
<proteinExistence type="predicted"/>
<protein>
    <submittedName>
        <fullName evidence="1">Uncharacterized protein</fullName>
    </submittedName>
</protein>
<organism evidence="1 2">
    <name type="scientific">Balnearium lithotrophicum</name>
    <dbReference type="NCBI Taxonomy" id="223788"/>
    <lineage>
        <taxon>Bacteria</taxon>
        <taxon>Pseudomonadati</taxon>
        <taxon>Aquificota</taxon>
        <taxon>Aquificia</taxon>
        <taxon>Desulfurobacteriales</taxon>
        <taxon>Desulfurobacteriaceae</taxon>
        <taxon>Balnearium</taxon>
    </lineage>
</organism>